<dbReference type="AlphaFoldDB" id="A0A5N8HMU1"/>
<evidence type="ECO:0000313" key="1">
    <source>
        <dbReference type="EMBL" id="MPU53536.1"/>
    </source>
</evidence>
<accession>A0A5N8HMU1</accession>
<evidence type="ECO:0000313" key="2">
    <source>
        <dbReference type="Proteomes" id="UP000392867"/>
    </source>
</evidence>
<dbReference type="EMBL" id="VOTT01001725">
    <property type="protein sequence ID" value="MPU53536.1"/>
    <property type="molecule type" value="Genomic_DNA"/>
</dbReference>
<organism evidence="1 2">
    <name type="scientific">Escherichia coli</name>
    <dbReference type="NCBI Taxonomy" id="562"/>
    <lineage>
        <taxon>Bacteria</taxon>
        <taxon>Pseudomonadati</taxon>
        <taxon>Pseudomonadota</taxon>
        <taxon>Gammaproteobacteria</taxon>
        <taxon>Enterobacterales</taxon>
        <taxon>Enterobacteriaceae</taxon>
        <taxon>Escherichia</taxon>
    </lineage>
</organism>
<protein>
    <submittedName>
        <fullName evidence="1">Competence/damage-inducible protein A</fullName>
    </submittedName>
</protein>
<feature type="non-terminal residue" evidence="1">
    <location>
        <position position="1"/>
    </location>
</feature>
<comment type="caution">
    <text evidence="1">The sequence shown here is derived from an EMBL/GenBank/DDBJ whole genome shotgun (WGS) entry which is preliminary data.</text>
</comment>
<sequence length="83" mass="9285">NHFAGLALAVSGFENEHLNFALATPDGTFALRVRFSTTRYSLAIRQEVCAMMALNMLRRWLNGQDIASEHGWIEVVESMTLSV</sequence>
<name>A0A5N8HMU1_ECOLX</name>
<proteinExistence type="predicted"/>
<gene>
    <name evidence="1" type="ORF">FVB16_32740</name>
</gene>
<reference evidence="1 2" key="1">
    <citation type="submission" date="2019-08" db="EMBL/GenBank/DDBJ databases">
        <title>Identification of Water Treatment Resistant and Multidrug Resistant Urinary Pathogenic Escherichia coli in Wastewater.</title>
        <authorList>
            <person name="Neumann N."/>
        </authorList>
    </citation>
    <scope>NUCLEOTIDE SEQUENCE [LARGE SCALE GENOMIC DNA]</scope>
    <source>
        <strain evidence="1 2">WU2356</strain>
    </source>
</reference>
<dbReference type="Proteomes" id="UP000392867">
    <property type="component" value="Unassembled WGS sequence"/>
</dbReference>